<dbReference type="InterPro" id="IPR058240">
    <property type="entry name" value="rSAM_sf"/>
</dbReference>
<name>A0A9D1CFQ6_AQUAO</name>
<dbReference type="PANTHER" id="PTHR30538:SF0">
    <property type="entry name" value="L-LYSINE 2,3-AMINOMUTASE AQ_1632-RELATED"/>
    <property type="match status" value="1"/>
</dbReference>
<keyword evidence="5" id="KW-0949">S-adenosyl-L-methionine</keyword>
<evidence type="ECO:0000256" key="3">
    <source>
        <dbReference type="ARBA" id="ARBA00008703"/>
    </source>
</evidence>
<proteinExistence type="inferred from homology"/>
<keyword evidence="9 10" id="KW-0411">Iron-sulfur</keyword>
<dbReference type="CDD" id="cd01335">
    <property type="entry name" value="Radical_SAM"/>
    <property type="match status" value="1"/>
</dbReference>
<sequence length="380" mass="44094">MARIEWITDVENLPLSEEEKAKIRKVSEFFPMKLTSHYVKLIDWNNPDDPLRKIAVPFEEELQEWGYLDPSNEKKYTVAPGLQHKYRDTALFLIAPTCLGFCRFCFRKRLFIKEKNISGSEILLDLDRAFEYIESHKEVNNVLLTGGDPLVLPTEKLRKVIERLRRIPHVKIIRIGTKALAYYPQRVTQDPSLVEMIKEFSLPEKRIYIMNDFNHPREISDETLKAVDMLLKAGAVLTNQTPLLRGVNDNPNTLRELFEKLSFIGIPPYYVFINRPVKGNKAFAVPVEEALTIFENAKIGISGLAERAKLVMSHATGKIEVVGMDKEKIYFKYHRAADPENEGKFMVFKRNPEAYWFDDYTEKVAEFSFKGKKSIIERKD</sequence>
<evidence type="ECO:0000259" key="11">
    <source>
        <dbReference type="PROSITE" id="PS51918"/>
    </source>
</evidence>
<feature type="binding site" evidence="10">
    <location>
        <position position="105"/>
    </location>
    <ligand>
        <name>[4Fe-4S] cluster</name>
        <dbReference type="ChEBI" id="CHEBI:49883"/>
        <note>4Fe-4S-S-AdoMet</note>
    </ligand>
</feature>
<feature type="binding site" evidence="10">
    <location>
        <position position="98"/>
    </location>
    <ligand>
        <name>[4Fe-4S] cluster</name>
        <dbReference type="ChEBI" id="CHEBI:49883"/>
        <note>4Fe-4S-S-AdoMet</note>
    </ligand>
</feature>
<comment type="cofactor">
    <cofactor evidence="1">
        <name>pyridoxal 5'-phosphate</name>
        <dbReference type="ChEBI" id="CHEBI:597326"/>
    </cofactor>
</comment>
<reference evidence="12" key="1">
    <citation type="journal article" date="2020" name="ISME J.">
        <title>Gammaproteobacteria mediating utilization of methyl-, sulfur- and petroleum organic compounds in deep ocean hydrothermal plumes.</title>
        <authorList>
            <person name="Zhou Z."/>
            <person name="Liu Y."/>
            <person name="Pan J."/>
            <person name="Cron B.R."/>
            <person name="Toner B.M."/>
            <person name="Anantharaman K."/>
            <person name="Breier J.A."/>
            <person name="Dick G.J."/>
            <person name="Li M."/>
        </authorList>
    </citation>
    <scope>NUCLEOTIDE SEQUENCE</scope>
    <source>
        <strain evidence="12">SZUA-1501</strain>
    </source>
</reference>
<dbReference type="Proteomes" id="UP000606463">
    <property type="component" value="Unassembled WGS sequence"/>
</dbReference>
<gene>
    <name evidence="12" type="ORF">EYH37_03295</name>
</gene>
<keyword evidence="4 10" id="KW-0004">4Fe-4S</keyword>
<dbReference type="GO" id="GO:0003824">
    <property type="term" value="F:catalytic activity"/>
    <property type="evidence" value="ECO:0007669"/>
    <property type="project" value="InterPro"/>
</dbReference>
<dbReference type="EMBL" id="DQVE01000035">
    <property type="protein sequence ID" value="HIP98377.1"/>
    <property type="molecule type" value="Genomic_DNA"/>
</dbReference>
<evidence type="ECO:0000313" key="13">
    <source>
        <dbReference type="Proteomes" id="UP000606463"/>
    </source>
</evidence>
<dbReference type="SUPFAM" id="SSF102114">
    <property type="entry name" value="Radical SAM enzymes"/>
    <property type="match status" value="1"/>
</dbReference>
<dbReference type="InterPro" id="IPR007197">
    <property type="entry name" value="rSAM"/>
</dbReference>
<dbReference type="NCBIfam" id="TIGR00238">
    <property type="entry name" value="KamA family radical SAM protein"/>
    <property type="match status" value="1"/>
</dbReference>
<dbReference type="PIRSF" id="PIRSF004911">
    <property type="entry name" value="DUF160"/>
    <property type="match status" value="1"/>
</dbReference>
<dbReference type="GO" id="GO:0051539">
    <property type="term" value="F:4 iron, 4 sulfur cluster binding"/>
    <property type="evidence" value="ECO:0007669"/>
    <property type="project" value="UniProtKB-KW"/>
</dbReference>
<dbReference type="SFLD" id="SFLDG01070">
    <property type="entry name" value="PLP-dependent"/>
    <property type="match status" value="1"/>
</dbReference>
<evidence type="ECO:0000313" key="12">
    <source>
        <dbReference type="EMBL" id="HIP98377.1"/>
    </source>
</evidence>
<comment type="similarity">
    <text evidence="3">Belongs to the radical SAM superfamily. KamA family.</text>
</comment>
<dbReference type="Pfam" id="PF04055">
    <property type="entry name" value="Radical_SAM"/>
    <property type="match status" value="1"/>
</dbReference>
<keyword evidence="6 10" id="KW-0479">Metal-binding</keyword>
<feature type="binding site" evidence="10">
    <location>
        <position position="102"/>
    </location>
    <ligand>
        <name>[4Fe-4S] cluster</name>
        <dbReference type="ChEBI" id="CHEBI:49883"/>
        <note>4Fe-4S-S-AdoMet</note>
    </ligand>
</feature>
<comment type="cofactor">
    <cofactor evidence="2">
        <name>[4Fe-4S] cluster</name>
        <dbReference type="ChEBI" id="CHEBI:49883"/>
    </cofactor>
</comment>
<evidence type="ECO:0000256" key="6">
    <source>
        <dbReference type="ARBA" id="ARBA00022723"/>
    </source>
</evidence>
<dbReference type="InterPro" id="IPR003739">
    <property type="entry name" value="Lys_aminomutase/Glu_NH3_mut"/>
</dbReference>
<evidence type="ECO:0000256" key="8">
    <source>
        <dbReference type="ARBA" id="ARBA00023004"/>
    </source>
</evidence>
<dbReference type="GO" id="GO:0046872">
    <property type="term" value="F:metal ion binding"/>
    <property type="evidence" value="ECO:0007669"/>
    <property type="project" value="UniProtKB-KW"/>
</dbReference>
<dbReference type="InterPro" id="IPR013785">
    <property type="entry name" value="Aldolase_TIM"/>
</dbReference>
<organism evidence="12 13">
    <name type="scientific">Aquifex aeolicus</name>
    <dbReference type="NCBI Taxonomy" id="63363"/>
    <lineage>
        <taxon>Bacteria</taxon>
        <taxon>Pseudomonadati</taxon>
        <taxon>Aquificota</taxon>
        <taxon>Aquificia</taxon>
        <taxon>Aquificales</taxon>
        <taxon>Aquificaceae</taxon>
        <taxon>Aquifex</taxon>
    </lineage>
</organism>
<feature type="domain" description="Radical SAM core" evidence="11">
    <location>
        <begin position="84"/>
        <end position="315"/>
    </location>
</feature>
<accession>A0A9D1CFQ6</accession>
<keyword evidence="8" id="KW-0408">Iron</keyword>
<dbReference type="SFLD" id="SFLDS00029">
    <property type="entry name" value="Radical_SAM"/>
    <property type="match status" value="1"/>
</dbReference>
<dbReference type="AlphaFoldDB" id="A0A9D1CFQ6"/>
<evidence type="ECO:0000256" key="10">
    <source>
        <dbReference type="PIRSR" id="PIRSR004911-1"/>
    </source>
</evidence>
<protein>
    <submittedName>
        <fullName evidence="12">KamA family radical SAM protein</fullName>
    </submittedName>
</protein>
<dbReference type="Gene3D" id="3.20.20.70">
    <property type="entry name" value="Aldolase class I"/>
    <property type="match status" value="1"/>
</dbReference>
<comment type="caution">
    <text evidence="12">The sequence shown here is derived from an EMBL/GenBank/DDBJ whole genome shotgun (WGS) entry which is preliminary data.</text>
</comment>
<evidence type="ECO:0000256" key="2">
    <source>
        <dbReference type="ARBA" id="ARBA00001966"/>
    </source>
</evidence>
<evidence type="ECO:0000256" key="1">
    <source>
        <dbReference type="ARBA" id="ARBA00001933"/>
    </source>
</evidence>
<evidence type="ECO:0000256" key="5">
    <source>
        <dbReference type="ARBA" id="ARBA00022691"/>
    </source>
</evidence>
<dbReference type="PANTHER" id="PTHR30538">
    <property type="entry name" value="LYSINE 2,3-AMINOMUTASE-RELATED"/>
    <property type="match status" value="1"/>
</dbReference>
<dbReference type="PROSITE" id="PS51918">
    <property type="entry name" value="RADICAL_SAM"/>
    <property type="match status" value="1"/>
</dbReference>
<evidence type="ECO:0000256" key="4">
    <source>
        <dbReference type="ARBA" id="ARBA00022485"/>
    </source>
</evidence>
<evidence type="ECO:0000256" key="7">
    <source>
        <dbReference type="ARBA" id="ARBA00022898"/>
    </source>
</evidence>
<keyword evidence="7" id="KW-0663">Pyridoxal phosphate</keyword>
<evidence type="ECO:0000256" key="9">
    <source>
        <dbReference type="ARBA" id="ARBA00023014"/>
    </source>
</evidence>